<dbReference type="InterPro" id="IPR045864">
    <property type="entry name" value="aa-tRNA-synth_II/BPL/LPL"/>
</dbReference>
<evidence type="ECO:0000256" key="6">
    <source>
        <dbReference type="ARBA" id="ARBA00022917"/>
    </source>
</evidence>
<evidence type="ECO:0000256" key="5">
    <source>
        <dbReference type="ARBA" id="ARBA00022840"/>
    </source>
</evidence>
<dbReference type="CDD" id="cd00861">
    <property type="entry name" value="ProRS_anticodon_short"/>
    <property type="match status" value="1"/>
</dbReference>
<evidence type="ECO:0000256" key="3">
    <source>
        <dbReference type="ARBA" id="ARBA00022598"/>
    </source>
</evidence>
<dbReference type="Proteomes" id="UP000813444">
    <property type="component" value="Unassembled WGS sequence"/>
</dbReference>
<evidence type="ECO:0000256" key="1">
    <source>
        <dbReference type="ARBA" id="ARBA00008226"/>
    </source>
</evidence>
<dbReference type="PRINTS" id="PR01046">
    <property type="entry name" value="TRNASYNTHPRO"/>
</dbReference>
<keyword evidence="12" id="KW-1185">Reference proteome</keyword>
<dbReference type="PANTHER" id="PTHR42753">
    <property type="entry name" value="MITOCHONDRIAL RIBOSOME PROTEIN L39/PROLYL-TRNA LIGASE FAMILY MEMBER"/>
    <property type="match status" value="1"/>
</dbReference>
<dbReference type="OrthoDB" id="10267474at2759"/>
<gene>
    <name evidence="11" type="ORF">B0I35DRAFT_142396</name>
</gene>
<dbReference type="Pfam" id="PF00587">
    <property type="entry name" value="tRNA-synt_2b"/>
    <property type="match status" value="1"/>
</dbReference>
<dbReference type="SUPFAM" id="SSF52954">
    <property type="entry name" value="Class II aaRS ABD-related"/>
    <property type="match status" value="1"/>
</dbReference>
<dbReference type="InterPro" id="IPR004154">
    <property type="entry name" value="Anticodon-bd"/>
</dbReference>
<dbReference type="GO" id="GO:0005524">
    <property type="term" value="F:ATP binding"/>
    <property type="evidence" value="ECO:0007669"/>
    <property type="project" value="UniProtKB-KW"/>
</dbReference>
<dbReference type="Gene3D" id="3.30.930.10">
    <property type="entry name" value="Bira Bifunctional Protein, Domain 2"/>
    <property type="match status" value="2"/>
</dbReference>
<evidence type="ECO:0000256" key="7">
    <source>
        <dbReference type="ARBA" id="ARBA00023146"/>
    </source>
</evidence>
<accession>A0A8K0SZS3</accession>
<dbReference type="InterPro" id="IPR002314">
    <property type="entry name" value="aa-tRNA-synt_IIb"/>
</dbReference>
<evidence type="ECO:0000313" key="11">
    <source>
        <dbReference type="EMBL" id="KAH7326711.1"/>
    </source>
</evidence>
<evidence type="ECO:0000256" key="4">
    <source>
        <dbReference type="ARBA" id="ARBA00022741"/>
    </source>
</evidence>
<dbReference type="SUPFAM" id="SSF55681">
    <property type="entry name" value="Class II aaRS and biotin synthetases"/>
    <property type="match status" value="1"/>
</dbReference>
<comment type="caution">
    <text evidence="11">The sequence shown here is derived from an EMBL/GenBank/DDBJ whole genome shotgun (WGS) entry which is preliminary data.</text>
</comment>
<evidence type="ECO:0000313" key="12">
    <source>
        <dbReference type="Proteomes" id="UP000813444"/>
    </source>
</evidence>
<keyword evidence="7" id="KW-0030">Aminoacyl-tRNA synthetase</keyword>
<dbReference type="InterPro" id="IPR050062">
    <property type="entry name" value="Pro-tRNA_synthetase"/>
</dbReference>
<dbReference type="Pfam" id="PF03129">
    <property type="entry name" value="HGTP_anticodon"/>
    <property type="match status" value="1"/>
</dbReference>
<keyword evidence="3" id="KW-0436">Ligase</keyword>
<dbReference type="GO" id="GO:0005739">
    <property type="term" value="C:mitochondrion"/>
    <property type="evidence" value="ECO:0007669"/>
    <property type="project" value="TreeGrafter"/>
</dbReference>
<keyword evidence="4" id="KW-0547">Nucleotide-binding</keyword>
<evidence type="ECO:0000256" key="9">
    <source>
        <dbReference type="ARBA" id="ARBA00047671"/>
    </source>
</evidence>
<sequence length="596" mass="66239">MAPQFQAAAAATFCYTARLTQVRWFSQSPWRNSRPARSMLSSMWIPPTGSISSTDQETGHDKLVRGGFLRQSHSGIFQVLPMGLRVQDKIEKLLDKHMQSIGASRVSLSTITSEELWQKSDRLNLVSSELFRFTDRKEVPLMLSPTHEEEITSLVASTTTSYKSLPLKLYQITRKYRDERRPRHGLLRSREFIMKDLYTYDLTLENALKTYRQVAGAYRAFFEELNIPILVAEASSGDMGGDHSHEYHLANPIGEDIVVNCDTCGYTANDEVAEARPSAIPNAANSPADFLVWRGVTHDRKTLVNAWYPRMGGTASDSRVNLHVLKALVPELDASVNDGLQAWVEAQQTKSEDAKPRVLNVVDSRLSALFSEVQNDLPIIPSESLATGIEQTTVAEEAGDSLNLLLPSDGDGCPKCKEGSLKLHRSLELGHTFHLGTRYTEPLEAYITLPEAPNVPVPMQMGCYGIGLSRIFGAIAEHTADDRGLKWPRAIAPFDVVMVPISSGDQEGGPSKEELDLYDAISNADTGLDVVLDDRKHRFGWKMRDADLTGYPVIVVLGKEWRSNRVCEVQCRALAVKENIAAAEVPRFVQKLLSKL</sequence>
<protein>
    <recommendedName>
        <fullName evidence="2">proline--tRNA ligase</fullName>
        <ecNumber evidence="2">6.1.1.15</ecNumber>
    </recommendedName>
    <alternativeName>
        <fullName evidence="8">Prolyl-tRNA synthetase</fullName>
    </alternativeName>
</protein>
<dbReference type="GO" id="GO:0006433">
    <property type="term" value="P:prolyl-tRNA aminoacylation"/>
    <property type="evidence" value="ECO:0007669"/>
    <property type="project" value="InterPro"/>
</dbReference>
<dbReference type="InterPro" id="IPR002316">
    <property type="entry name" value="Pro-tRNA-ligase_IIa"/>
</dbReference>
<dbReference type="AlphaFoldDB" id="A0A8K0SZS3"/>
<dbReference type="Gene3D" id="3.40.50.800">
    <property type="entry name" value="Anticodon-binding domain"/>
    <property type="match status" value="1"/>
</dbReference>
<feature type="domain" description="Aminoacyl-transfer RNA synthetases class-II family profile" evidence="10">
    <location>
        <begin position="83"/>
        <end position="488"/>
    </location>
</feature>
<evidence type="ECO:0000256" key="8">
    <source>
        <dbReference type="ARBA" id="ARBA00029731"/>
    </source>
</evidence>
<evidence type="ECO:0000259" key="10">
    <source>
        <dbReference type="PROSITE" id="PS50862"/>
    </source>
</evidence>
<evidence type="ECO:0000256" key="2">
    <source>
        <dbReference type="ARBA" id="ARBA00012831"/>
    </source>
</evidence>
<dbReference type="EC" id="6.1.1.15" evidence="2"/>
<comment type="catalytic activity">
    <reaction evidence="9">
        <text>tRNA(Pro) + L-proline + ATP = L-prolyl-tRNA(Pro) + AMP + diphosphate</text>
        <dbReference type="Rhea" id="RHEA:14305"/>
        <dbReference type="Rhea" id="RHEA-COMP:9700"/>
        <dbReference type="Rhea" id="RHEA-COMP:9702"/>
        <dbReference type="ChEBI" id="CHEBI:30616"/>
        <dbReference type="ChEBI" id="CHEBI:33019"/>
        <dbReference type="ChEBI" id="CHEBI:60039"/>
        <dbReference type="ChEBI" id="CHEBI:78442"/>
        <dbReference type="ChEBI" id="CHEBI:78532"/>
        <dbReference type="ChEBI" id="CHEBI:456215"/>
        <dbReference type="EC" id="6.1.1.15"/>
    </reaction>
</comment>
<keyword evidence="6" id="KW-0648">Protein biosynthesis</keyword>
<name>A0A8K0SZS3_9HYPO</name>
<keyword evidence="5" id="KW-0067">ATP-binding</keyword>
<dbReference type="InterPro" id="IPR036621">
    <property type="entry name" value="Anticodon-bd_dom_sf"/>
</dbReference>
<comment type="similarity">
    <text evidence="1">Belongs to the class-II aminoacyl-tRNA synthetase family.</text>
</comment>
<dbReference type="InterPro" id="IPR044140">
    <property type="entry name" value="ProRS_anticodon_short"/>
</dbReference>
<dbReference type="PROSITE" id="PS50862">
    <property type="entry name" value="AA_TRNA_LIGASE_II"/>
    <property type="match status" value="1"/>
</dbReference>
<dbReference type="EMBL" id="JAGPNK010000002">
    <property type="protein sequence ID" value="KAH7326711.1"/>
    <property type="molecule type" value="Genomic_DNA"/>
</dbReference>
<dbReference type="InterPro" id="IPR006195">
    <property type="entry name" value="aa-tRNA-synth_II"/>
</dbReference>
<proteinExistence type="inferred from homology"/>
<reference evidence="11" key="1">
    <citation type="journal article" date="2021" name="Nat. Commun.">
        <title>Genetic determinants of endophytism in the Arabidopsis root mycobiome.</title>
        <authorList>
            <person name="Mesny F."/>
            <person name="Miyauchi S."/>
            <person name="Thiergart T."/>
            <person name="Pickel B."/>
            <person name="Atanasova L."/>
            <person name="Karlsson M."/>
            <person name="Huettel B."/>
            <person name="Barry K.W."/>
            <person name="Haridas S."/>
            <person name="Chen C."/>
            <person name="Bauer D."/>
            <person name="Andreopoulos W."/>
            <person name="Pangilinan J."/>
            <person name="LaButti K."/>
            <person name="Riley R."/>
            <person name="Lipzen A."/>
            <person name="Clum A."/>
            <person name="Drula E."/>
            <person name="Henrissat B."/>
            <person name="Kohler A."/>
            <person name="Grigoriev I.V."/>
            <person name="Martin F.M."/>
            <person name="Hacquard S."/>
        </authorList>
    </citation>
    <scope>NUCLEOTIDE SEQUENCE</scope>
    <source>
        <strain evidence="11">MPI-CAGE-CH-0235</strain>
    </source>
</reference>
<organism evidence="11 12">
    <name type="scientific">Stachybotrys elegans</name>
    <dbReference type="NCBI Taxonomy" id="80388"/>
    <lineage>
        <taxon>Eukaryota</taxon>
        <taxon>Fungi</taxon>
        <taxon>Dikarya</taxon>
        <taxon>Ascomycota</taxon>
        <taxon>Pezizomycotina</taxon>
        <taxon>Sordariomycetes</taxon>
        <taxon>Hypocreomycetidae</taxon>
        <taxon>Hypocreales</taxon>
        <taxon>Stachybotryaceae</taxon>
        <taxon>Stachybotrys</taxon>
    </lineage>
</organism>
<dbReference type="GO" id="GO:0004827">
    <property type="term" value="F:proline-tRNA ligase activity"/>
    <property type="evidence" value="ECO:0007669"/>
    <property type="project" value="UniProtKB-EC"/>
</dbReference>
<dbReference type="PANTHER" id="PTHR42753:SF2">
    <property type="entry name" value="PROLINE--TRNA LIGASE"/>
    <property type="match status" value="1"/>
</dbReference>